<gene>
    <name evidence="1" type="ORF">L6452_35027</name>
</gene>
<reference evidence="2" key="1">
    <citation type="journal article" date="2022" name="Mol. Ecol. Resour.">
        <title>The genomes of chicory, endive, great burdock and yacon provide insights into Asteraceae palaeo-polyploidization history and plant inulin production.</title>
        <authorList>
            <person name="Fan W."/>
            <person name="Wang S."/>
            <person name="Wang H."/>
            <person name="Wang A."/>
            <person name="Jiang F."/>
            <person name="Liu H."/>
            <person name="Zhao H."/>
            <person name="Xu D."/>
            <person name="Zhang Y."/>
        </authorList>
    </citation>
    <scope>NUCLEOTIDE SEQUENCE [LARGE SCALE GENOMIC DNA]</scope>
    <source>
        <strain evidence="2">cv. Niubang</strain>
    </source>
</reference>
<dbReference type="Proteomes" id="UP001055879">
    <property type="component" value="Linkage Group LG12"/>
</dbReference>
<accession>A0ACB8YJ14</accession>
<name>A0ACB8YJ14_ARCLA</name>
<sequence length="232" mass="26758">MKRRIIRLVVSLESWASIFGSMHAWIMEVRLDGLLIRLTPCYTWTRCCACVKLEERIRCCVGSDQASARNFVKERTIRLYGFKGNVRLGVTLMEVVGQGRKLLLKWCVVTYYEKYSDNLNRDVIGFVYEARHHESIPFVRGSIDLADATLCVWSELDFKDEISFKVGRIVTPRNRWPKRSEIKHQQFPAPLSARVEPRHEPREVLSPHGSSGFRGLGFEDSSFFEEALSGKI</sequence>
<evidence type="ECO:0000313" key="2">
    <source>
        <dbReference type="Proteomes" id="UP001055879"/>
    </source>
</evidence>
<dbReference type="EMBL" id="CM042058">
    <property type="protein sequence ID" value="KAI3685769.1"/>
    <property type="molecule type" value="Genomic_DNA"/>
</dbReference>
<reference evidence="1 2" key="2">
    <citation type="journal article" date="2022" name="Mol. Ecol. Resour.">
        <title>The genomes of chicory, endive, great burdock and yacon provide insights into Asteraceae paleo-polyploidization history and plant inulin production.</title>
        <authorList>
            <person name="Fan W."/>
            <person name="Wang S."/>
            <person name="Wang H."/>
            <person name="Wang A."/>
            <person name="Jiang F."/>
            <person name="Liu H."/>
            <person name="Zhao H."/>
            <person name="Xu D."/>
            <person name="Zhang Y."/>
        </authorList>
    </citation>
    <scope>NUCLEOTIDE SEQUENCE [LARGE SCALE GENOMIC DNA]</scope>
    <source>
        <strain evidence="2">cv. Niubang</strain>
    </source>
</reference>
<comment type="caution">
    <text evidence="1">The sequence shown here is derived from an EMBL/GenBank/DDBJ whole genome shotgun (WGS) entry which is preliminary data.</text>
</comment>
<protein>
    <submittedName>
        <fullName evidence="1">Uncharacterized protein</fullName>
    </submittedName>
</protein>
<evidence type="ECO:0000313" key="1">
    <source>
        <dbReference type="EMBL" id="KAI3685769.1"/>
    </source>
</evidence>
<keyword evidence="2" id="KW-1185">Reference proteome</keyword>
<proteinExistence type="predicted"/>
<organism evidence="1 2">
    <name type="scientific">Arctium lappa</name>
    <name type="common">Greater burdock</name>
    <name type="synonym">Lappa major</name>
    <dbReference type="NCBI Taxonomy" id="4217"/>
    <lineage>
        <taxon>Eukaryota</taxon>
        <taxon>Viridiplantae</taxon>
        <taxon>Streptophyta</taxon>
        <taxon>Embryophyta</taxon>
        <taxon>Tracheophyta</taxon>
        <taxon>Spermatophyta</taxon>
        <taxon>Magnoliopsida</taxon>
        <taxon>eudicotyledons</taxon>
        <taxon>Gunneridae</taxon>
        <taxon>Pentapetalae</taxon>
        <taxon>asterids</taxon>
        <taxon>campanulids</taxon>
        <taxon>Asterales</taxon>
        <taxon>Asteraceae</taxon>
        <taxon>Carduoideae</taxon>
        <taxon>Cardueae</taxon>
        <taxon>Arctiinae</taxon>
        <taxon>Arctium</taxon>
    </lineage>
</organism>